<comment type="caution">
    <text evidence="2">The sequence shown here is derived from an EMBL/GenBank/DDBJ whole genome shotgun (WGS) entry which is preliminary data.</text>
</comment>
<keyword evidence="3" id="KW-1185">Reference proteome</keyword>
<sequence length="646" mass="71443">MCYEETRPSLRRCFRFCASLGSILAVISISVQPLLKKRQMLGMMRGNTTETADMTVFAAAPATNMSVPDVSLAPALELPPETAPPSTSFLAGGAAPRVCDSEEISDALHSVFQADAVHAMQSVASPDPGGVSKWFRIGLLRSCCAAGRCQRVGGDVFLAFLEGRTEDGLDLVTQPLVHDLQNGSYTLLVAADSLLPSGTYTLRVYLHQALNRSVYQHLAQGKPWPLADPSGKQSALDTFDLHLSSSKILGKDLRSMYVHLVANASVAGTPWELRWSWPGPGPWTSAMARLPPCPRHSGVFRREGGFWLQVGGALKCSNLGVGGCGELGLLRPDPEFHHVYVERSCYYPVRNGAAIQSCLKKQKVVLLGDSTTQGLLSEALVMWSEKKPYKSFENKSDVCSYKQHYEPRRGRWVGQWTSPYCDAKGSVTMSDVTLGGRAVIHSPQWSYLRSPQCKGLGNLADRQVGRELAKQLNAFSIVVLHSCDHDLCNKINPKPKLLQQYRINLKRLAKLLQAHAKRKRIIWLSCAAQGNLAATQYFTQTQLFKWRMDRLALEMCRENGWEFVDVFSLTSAALLRLKWWHHRGKAGDVHTHSHCCPFGDRAELAQLELAKMQEALPWQLAWQGGVGYLSRTVVQVLFNQICAPAA</sequence>
<keyword evidence="1" id="KW-0472">Membrane</keyword>
<reference evidence="2" key="1">
    <citation type="submission" date="2021-02" db="EMBL/GenBank/DDBJ databases">
        <authorList>
            <person name="Dougan E. K."/>
            <person name="Rhodes N."/>
            <person name="Thang M."/>
            <person name="Chan C."/>
        </authorList>
    </citation>
    <scope>NUCLEOTIDE SEQUENCE</scope>
</reference>
<dbReference type="OrthoDB" id="10577204at2759"/>
<evidence type="ECO:0000313" key="2">
    <source>
        <dbReference type="EMBL" id="CAE7337686.1"/>
    </source>
</evidence>
<keyword evidence="1" id="KW-0812">Transmembrane</keyword>
<protein>
    <submittedName>
        <fullName evidence="2">Uncharacterized protein</fullName>
    </submittedName>
</protein>
<dbReference type="AlphaFoldDB" id="A0A812PCE9"/>
<evidence type="ECO:0000256" key="1">
    <source>
        <dbReference type="SAM" id="Phobius"/>
    </source>
</evidence>
<dbReference type="EMBL" id="CAJNDS010002119">
    <property type="protein sequence ID" value="CAE7337686.1"/>
    <property type="molecule type" value="Genomic_DNA"/>
</dbReference>
<dbReference type="SUPFAM" id="SSF52266">
    <property type="entry name" value="SGNH hydrolase"/>
    <property type="match status" value="1"/>
</dbReference>
<dbReference type="Proteomes" id="UP000604046">
    <property type="component" value="Unassembled WGS sequence"/>
</dbReference>
<proteinExistence type="predicted"/>
<feature type="transmembrane region" description="Helical" evidence="1">
    <location>
        <begin position="12"/>
        <end position="35"/>
    </location>
</feature>
<gene>
    <name evidence="2" type="ORF">SNAT2548_LOCUS17675</name>
</gene>
<keyword evidence="1" id="KW-1133">Transmembrane helix</keyword>
<name>A0A812PCE9_9DINO</name>
<dbReference type="Gene3D" id="3.40.50.1110">
    <property type="entry name" value="SGNH hydrolase"/>
    <property type="match status" value="1"/>
</dbReference>
<dbReference type="InterPro" id="IPR036514">
    <property type="entry name" value="SGNH_hydro_sf"/>
</dbReference>
<evidence type="ECO:0000313" key="3">
    <source>
        <dbReference type="Proteomes" id="UP000604046"/>
    </source>
</evidence>
<accession>A0A812PCE9</accession>
<organism evidence="2 3">
    <name type="scientific">Symbiodinium natans</name>
    <dbReference type="NCBI Taxonomy" id="878477"/>
    <lineage>
        <taxon>Eukaryota</taxon>
        <taxon>Sar</taxon>
        <taxon>Alveolata</taxon>
        <taxon>Dinophyceae</taxon>
        <taxon>Suessiales</taxon>
        <taxon>Symbiodiniaceae</taxon>
        <taxon>Symbiodinium</taxon>
    </lineage>
</organism>